<evidence type="ECO:0000313" key="2">
    <source>
        <dbReference type="Ensembl" id="ENSAPEP00000015359.1"/>
    </source>
</evidence>
<organism evidence="2 3">
    <name type="scientific">Amphiprion percula</name>
    <name type="common">Orange clownfish</name>
    <name type="synonym">Lutjanus percula</name>
    <dbReference type="NCBI Taxonomy" id="161767"/>
    <lineage>
        <taxon>Eukaryota</taxon>
        <taxon>Metazoa</taxon>
        <taxon>Chordata</taxon>
        <taxon>Craniata</taxon>
        <taxon>Vertebrata</taxon>
        <taxon>Euteleostomi</taxon>
        <taxon>Actinopterygii</taxon>
        <taxon>Neopterygii</taxon>
        <taxon>Teleostei</taxon>
        <taxon>Neoteleostei</taxon>
        <taxon>Acanthomorphata</taxon>
        <taxon>Ovalentaria</taxon>
        <taxon>Pomacentridae</taxon>
        <taxon>Amphiprion</taxon>
    </lineage>
</organism>
<reference evidence="2" key="3">
    <citation type="submission" date="2025-09" db="UniProtKB">
        <authorList>
            <consortium name="Ensembl"/>
        </authorList>
    </citation>
    <scope>IDENTIFICATION</scope>
</reference>
<protein>
    <submittedName>
        <fullName evidence="2">Uncharacterized protein</fullName>
    </submittedName>
</protein>
<dbReference type="AlphaFoldDB" id="A0A3P8SSQ1"/>
<sequence>KSRALDLFSSTPQAYSHSSSGRHSLIRRVQIFPSFSKVYLDDKQRFLKALSLSIYQSDGNMFQTGKMRSGSVRDFKGKSFSLSSEQRNQLKDQSSETDDAIKRV</sequence>
<keyword evidence="3" id="KW-1185">Reference proteome</keyword>
<proteinExistence type="predicted"/>
<dbReference type="Proteomes" id="UP000265080">
    <property type="component" value="Chromosome 12"/>
</dbReference>
<evidence type="ECO:0000256" key="1">
    <source>
        <dbReference type="SAM" id="MobiDB-lite"/>
    </source>
</evidence>
<name>A0A3P8SSQ1_AMPPE</name>
<dbReference type="Ensembl" id="ENSAPET00000015758.1">
    <property type="protein sequence ID" value="ENSAPEP00000015359.1"/>
    <property type="gene ID" value="ENSAPEG00000010929.1"/>
</dbReference>
<reference evidence="2" key="2">
    <citation type="submission" date="2025-08" db="UniProtKB">
        <authorList>
            <consortium name="Ensembl"/>
        </authorList>
    </citation>
    <scope>IDENTIFICATION</scope>
</reference>
<reference evidence="2 3" key="1">
    <citation type="submission" date="2018-03" db="EMBL/GenBank/DDBJ databases">
        <title>Finding Nemo's genes: A chromosome-scale reference assembly of the genome of the orange clownfish Amphiprion percula.</title>
        <authorList>
            <person name="Lehmann R."/>
        </authorList>
    </citation>
    <scope>NUCLEOTIDE SEQUENCE</scope>
</reference>
<dbReference type="STRING" id="161767.ENSAPEP00000015359"/>
<feature type="region of interest" description="Disordered" evidence="1">
    <location>
        <begin position="81"/>
        <end position="104"/>
    </location>
</feature>
<accession>A0A3P8SSQ1</accession>
<feature type="compositionally biased region" description="Basic and acidic residues" evidence="1">
    <location>
        <begin position="88"/>
        <end position="104"/>
    </location>
</feature>
<evidence type="ECO:0000313" key="3">
    <source>
        <dbReference type="Proteomes" id="UP000265080"/>
    </source>
</evidence>